<dbReference type="InterPro" id="IPR036046">
    <property type="entry name" value="Acylphosphatase-like_dom_sf"/>
</dbReference>
<feature type="active site" evidence="1">
    <location>
        <position position="143"/>
    </location>
</feature>
<dbReference type="GO" id="GO:0003998">
    <property type="term" value="F:acylphosphatase activity"/>
    <property type="evidence" value="ECO:0007669"/>
    <property type="project" value="UniProtKB-EC"/>
</dbReference>
<comment type="similarity">
    <text evidence="2">Belongs to the acylphosphatase family.</text>
</comment>
<evidence type="ECO:0000313" key="5">
    <source>
        <dbReference type="EMBL" id="MBW85298.1"/>
    </source>
</evidence>
<protein>
    <recommendedName>
        <fullName evidence="1">acylphosphatase</fullName>
        <ecNumber evidence="1">3.6.1.7</ecNumber>
    </recommendedName>
</protein>
<feature type="domain" description="Acylphosphatase-like" evidence="4">
    <location>
        <begin position="110"/>
        <end position="196"/>
    </location>
</feature>
<dbReference type="EC" id="3.6.1.7" evidence="1"/>
<reference evidence="5" key="1">
    <citation type="submission" date="2018-02" db="EMBL/GenBank/DDBJ databases">
        <title>Rhizophora mucronata_Transcriptome.</title>
        <authorList>
            <person name="Meera S.P."/>
            <person name="Sreeshan A."/>
            <person name="Augustine A."/>
        </authorList>
    </citation>
    <scope>NUCLEOTIDE SEQUENCE</scope>
    <source>
        <tissue evidence="5">Leaf</tissue>
    </source>
</reference>
<evidence type="ECO:0000259" key="4">
    <source>
        <dbReference type="PROSITE" id="PS51160"/>
    </source>
</evidence>
<accession>A0A2P2IVQ8</accession>
<comment type="catalytic activity">
    <reaction evidence="1">
        <text>an acyl phosphate + H2O = a carboxylate + phosphate + H(+)</text>
        <dbReference type="Rhea" id="RHEA:14965"/>
        <dbReference type="ChEBI" id="CHEBI:15377"/>
        <dbReference type="ChEBI" id="CHEBI:15378"/>
        <dbReference type="ChEBI" id="CHEBI:29067"/>
        <dbReference type="ChEBI" id="CHEBI:43474"/>
        <dbReference type="ChEBI" id="CHEBI:59918"/>
        <dbReference type="EC" id="3.6.1.7"/>
    </reaction>
</comment>
<dbReference type="Gene3D" id="3.30.70.100">
    <property type="match status" value="1"/>
</dbReference>
<dbReference type="PANTHER" id="PTHR47268:SF4">
    <property type="entry name" value="ACYLPHOSPHATASE"/>
    <property type="match status" value="1"/>
</dbReference>
<dbReference type="InterPro" id="IPR001792">
    <property type="entry name" value="Acylphosphatase-like_dom"/>
</dbReference>
<dbReference type="PROSITE" id="PS51160">
    <property type="entry name" value="ACYLPHOSPHATASE_3"/>
    <property type="match status" value="1"/>
</dbReference>
<sequence length="198" mass="21947">MTMTLEPVFCHPRGIRFLTASKNPGAHWTLDNPNKNNGTCICFGLAILAHHRTDSLHSLGSLRSGSVLSYLPLRSLFQPRSPHLRSPVSSMTSPQNNPDRQSSQSSSTKTVRFVIKGIVQGVFYRDWTVENATQLGLKGWVRNKRDGSVEALFSGDPDKIQEIEQRCRRGPSDAVVTGLQVFPCNDDPGTGFERRPTV</sequence>
<evidence type="ECO:0000256" key="2">
    <source>
        <dbReference type="RuleBase" id="RU004168"/>
    </source>
</evidence>
<dbReference type="InterPro" id="IPR020456">
    <property type="entry name" value="Acylphosphatase"/>
</dbReference>
<dbReference type="PRINTS" id="PR00112">
    <property type="entry name" value="ACYLPHPHTASE"/>
</dbReference>
<feature type="region of interest" description="Disordered" evidence="3">
    <location>
        <begin position="81"/>
        <end position="108"/>
    </location>
</feature>
<dbReference type="InterPro" id="IPR017968">
    <property type="entry name" value="Acylphosphatase_CS"/>
</dbReference>
<dbReference type="AlphaFoldDB" id="A0A2P2IVQ8"/>
<feature type="compositionally biased region" description="Polar residues" evidence="3">
    <location>
        <begin position="87"/>
        <end position="108"/>
    </location>
</feature>
<dbReference type="PANTHER" id="PTHR47268">
    <property type="entry name" value="ACYLPHOSPHATASE"/>
    <property type="match status" value="1"/>
</dbReference>
<dbReference type="Pfam" id="PF00708">
    <property type="entry name" value="Acylphosphatase"/>
    <property type="match status" value="1"/>
</dbReference>
<dbReference type="EMBL" id="GGEC01004815">
    <property type="protein sequence ID" value="MBW85298.1"/>
    <property type="molecule type" value="Transcribed_RNA"/>
</dbReference>
<keyword evidence="1" id="KW-0378">Hydrolase</keyword>
<evidence type="ECO:0000256" key="1">
    <source>
        <dbReference type="PROSITE-ProRule" id="PRU00520"/>
    </source>
</evidence>
<feature type="active site" evidence="1">
    <location>
        <position position="125"/>
    </location>
</feature>
<dbReference type="SUPFAM" id="SSF54975">
    <property type="entry name" value="Acylphosphatase/BLUF domain-like"/>
    <property type="match status" value="1"/>
</dbReference>
<evidence type="ECO:0000256" key="3">
    <source>
        <dbReference type="SAM" id="MobiDB-lite"/>
    </source>
</evidence>
<dbReference type="PROSITE" id="PS00151">
    <property type="entry name" value="ACYLPHOSPHATASE_2"/>
    <property type="match status" value="1"/>
</dbReference>
<name>A0A2P2IVQ8_RHIMU</name>
<organism evidence="5">
    <name type="scientific">Rhizophora mucronata</name>
    <name type="common">Asiatic mangrove</name>
    <dbReference type="NCBI Taxonomy" id="61149"/>
    <lineage>
        <taxon>Eukaryota</taxon>
        <taxon>Viridiplantae</taxon>
        <taxon>Streptophyta</taxon>
        <taxon>Embryophyta</taxon>
        <taxon>Tracheophyta</taxon>
        <taxon>Spermatophyta</taxon>
        <taxon>Magnoliopsida</taxon>
        <taxon>eudicotyledons</taxon>
        <taxon>Gunneridae</taxon>
        <taxon>Pentapetalae</taxon>
        <taxon>rosids</taxon>
        <taxon>fabids</taxon>
        <taxon>Malpighiales</taxon>
        <taxon>Rhizophoraceae</taxon>
        <taxon>Rhizophora</taxon>
    </lineage>
</organism>
<proteinExistence type="inferred from homology"/>